<feature type="coiled-coil region" evidence="1">
    <location>
        <begin position="356"/>
        <end position="407"/>
    </location>
</feature>
<evidence type="ECO:0000313" key="4">
    <source>
        <dbReference type="EMBL" id="NMB70261.1"/>
    </source>
</evidence>
<evidence type="ECO:0000256" key="1">
    <source>
        <dbReference type="SAM" id="Coils"/>
    </source>
</evidence>
<evidence type="ECO:0000256" key="2">
    <source>
        <dbReference type="SAM" id="Phobius"/>
    </source>
</evidence>
<keyword evidence="2" id="KW-0472">Membrane</keyword>
<dbReference type="AlphaFoldDB" id="A0A7X9DKU4"/>
<dbReference type="GO" id="GO:0007165">
    <property type="term" value="P:signal transduction"/>
    <property type="evidence" value="ECO:0007669"/>
    <property type="project" value="InterPro"/>
</dbReference>
<dbReference type="Gene3D" id="6.10.340.10">
    <property type="match status" value="1"/>
</dbReference>
<name>A0A7X9DKU4_UNCKA</name>
<dbReference type="GO" id="GO:0016020">
    <property type="term" value="C:membrane"/>
    <property type="evidence" value="ECO:0007669"/>
    <property type="project" value="InterPro"/>
</dbReference>
<feature type="transmembrane region" description="Helical" evidence="2">
    <location>
        <begin position="275"/>
        <end position="295"/>
    </location>
</feature>
<evidence type="ECO:0000259" key="3">
    <source>
        <dbReference type="PROSITE" id="PS50885"/>
    </source>
</evidence>
<dbReference type="PROSITE" id="PS50885">
    <property type="entry name" value="HAMP"/>
    <property type="match status" value="1"/>
</dbReference>
<dbReference type="Pfam" id="PF05228">
    <property type="entry name" value="CHASE4"/>
    <property type="match status" value="1"/>
</dbReference>
<keyword evidence="1" id="KW-0175">Coiled coil</keyword>
<dbReference type="EMBL" id="JAAZNL010000046">
    <property type="protein sequence ID" value="NMB70261.1"/>
    <property type="molecule type" value="Genomic_DNA"/>
</dbReference>
<gene>
    <name evidence="4" type="ORF">GYA27_03620</name>
</gene>
<comment type="caution">
    <text evidence="4">The sequence shown here is derived from an EMBL/GenBank/DDBJ whole genome shotgun (WGS) entry which is preliminary data.</text>
</comment>
<reference evidence="4 5" key="1">
    <citation type="journal article" date="2020" name="Biotechnol. Biofuels">
        <title>New insights from the biogas microbiome by comprehensive genome-resolved metagenomics of nearly 1600 species originating from multiple anaerobic digesters.</title>
        <authorList>
            <person name="Campanaro S."/>
            <person name="Treu L."/>
            <person name="Rodriguez-R L.M."/>
            <person name="Kovalovszki A."/>
            <person name="Ziels R.M."/>
            <person name="Maus I."/>
            <person name="Zhu X."/>
            <person name="Kougias P.G."/>
            <person name="Basile A."/>
            <person name="Luo G."/>
            <person name="Schluter A."/>
            <person name="Konstantinidis K.T."/>
            <person name="Angelidaki I."/>
        </authorList>
    </citation>
    <scope>NUCLEOTIDE SEQUENCE [LARGE SCALE GENOMIC DNA]</scope>
    <source>
        <strain evidence="4">AS27yjCOA_165</strain>
    </source>
</reference>
<dbReference type="Pfam" id="PF00672">
    <property type="entry name" value="HAMP"/>
    <property type="match status" value="1"/>
</dbReference>
<keyword evidence="2" id="KW-0812">Transmembrane</keyword>
<proteinExistence type="predicted"/>
<feature type="domain" description="HAMP" evidence="3">
    <location>
        <begin position="297"/>
        <end position="350"/>
    </location>
</feature>
<sequence>MINTMSLRVKVFLLILFLNLTAVLALNYVSKNILVVQLDQYKEKQLERNLRVLKKHTEEQISSIDNSVRDYAYWDDTYNFMFDLNPEYVESNLVKQTFANIQVDYMGFFDALGKMRYSAGYNHETGEKFEITPELANALGEISFTIYSEGTNGAGVITSGKKVYYIVSRPILKSDKTGPAVGTLMMLKEFDYEAQQGLKDLLQMNFEITLYSDVDKILNKAQTATLLDRNFEINNKPESAIGYILINDLENKPAFIISSSEDVTLITVISRYRRYINIISLAIFLFNLILAVVFMEKNLLGPLRHLVSEVDRIRTRKVASQRIVIKGDKELKELATNINSMLDTLDSFDKKLVDVNKEMESKATELEANAKELERLNKHMVGRELRMAELKEQLEELEFKLKQKEDAI</sequence>
<accession>A0A7X9DKU4</accession>
<dbReference type="CDD" id="cd06225">
    <property type="entry name" value="HAMP"/>
    <property type="match status" value="1"/>
</dbReference>
<organism evidence="4 5">
    <name type="scientific">candidate division WWE3 bacterium</name>
    <dbReference type="NCBI Taxonomy" id="2053526"/>
    <lineage>
        <taxon>Bacteria</taxon>
        <taxon>Katanobacteria</taxon>
    </lineage>
</organism>
<dbReference type="InterPro" id="IPR007892">
    <property type="entry name" value="CHASE4"/>
</dbReference>
<dbReference type="InterPro" id="IPR003660">
    <property type="entry name" value="HAMP_dom"/>
</dbReference>
<protein>
    <recommendedName>
        <fullName evidence="3">HAMP domain-containing protein</fullName>
    </recommendedName>
</protein>
<evidence type="ECO:0000313" key="5">
    <source>
        <dbReference type="Proteomes" id="UP000526033"/>
    </source>
</evidence>
<dbReference type="Proteomes" id="UP000526033">
    <property type="component" value="Unassembled WGS sequence"/>
</dbReference>
<keyword evidence="2" id="KW-1133">Transmembrane helix</keyword>